<keyword evidence="1" id="KW-0472">Membrane</keyword>
<dbReference type="Proteomes" id="UP000640052">
    <property type="component" value="Unassembled WGS sequence"/>
</dbReference>
<sequence length="145" mass="14908">MPGRGSSHAPDVTVLLIITAQDSADGVRDLYAWLREEPELRGLVRVVDAEIQPGALGAGTDGLQVLLGAGGAVATLATVVVAWLRTRRGEVSVSLTRGTEETRVEVTAKGVKSLDVAAARALTSHIAEVLRETAPQSGGGDSGEG</sequence>
<keyword evidence="1" id="KW-0812">Transmembrane</keyword>
<dbReference type="InterPro" id="IPR045428">
    <property type="entry name" value="EACC1"/>
</dbReference>
<dbReference type="EMBL" id="BOOA01000037">
    <property type="protein sequence ID" value="GIH26235.1"/>
    <property type="molecule type" value="Genomic_DNA"/>
</dbReference>
<name>A0A919QF48_9ACTN</name>
<protein>
    <submittedName>
        <fullName evidence="2">Uncharacterized protein</fullName>
    </submittedName>
</protein>
<keyword evidence="3" id="KW-1185">Reference proteome</keyword>
<dbReference type="Pfam" id="PF19953">
    <property type="entry name" value="EACC1"/>
    <property type="match status" value="1"/>
</dbReference>
<dbReference type="AlphaFoldDB" id="A0A919QF48"/>
<evidence type="ECO:0000313" key="3">
    <source>
        <dbReference type="Proteomes" id="UP000640052"/>
    </source>
</evidence>
<evidence type="ECO:0000256" key="1">
    <source>
        <dbReference type="SAM" id="Phobius"/>
    </source>
</evidence>
<reference evidence="2" key="1">
    <citation type="submission" date="2021-01" db="EMBL/GenBank/DDBJ databases">
        <title>Whole genome shotgun sequence of Acrocarpospora phusangensis NBRC 108782.</title>
        <authorList>
            <person name="Komaki H."/>
            <person name="Tamura T."/>
        </authorList>
    </citation>
    <scope>NUCLEOTIDE SEQUENCE</scope>
    <source>
        <strain evidence="2">NBRC 108782</strain>
    </source>
</reference>
<evidence type="ECO:0000313" key="2">
    <source>
        <dbReference type="EMBL" id="GIH26235.1"/>
    </source>
</evidence>
<proteinExistence type="predicted"/>
<gene>
    <name evidence="2" type="ORF">Aph01nite_45450</name>
</gene>
<comment type="caution">
    <text evidence="2">The sequence shown here is derived from an EMBL/GenBank/DDBJ whole genome shotgun (WGS) entry which is preliminary data.</text>
</comment>
<accession>A0A919QF48</accession>
<feature type="transmembrane region" description="Helical" evidence="1">
    <location>
        <begin position="63"/>
        <end position="84"/>
    </location>
</feature>
<keyword evidence="1" id="KW-1133">Transmembrane helix</keyword>
<organism evidence="2 3">
    <name type="scientific">Acrocarpospora phusangensis</name>
    <dbReference type="NCBI Taxonomy" id="1070424"/>
    <lineage>
        <taxon>Bacteria</taxon>
        <taxon>Bacillati</taxon>
        <taxon>Actinomycetota</taxon>
        <taxon>Actinomycetes</taxon>
        <taxon>Streptosporangiales</taxon>
        <taxon>Streptosporangiaceae</taxon>
        <taxon>Acrocarpospora</taxon>
    </lineage>
</organism>